<dbReference type="Proteomes" id="UP000756921">
    <property type="component" value="Unassembled WGS sequence"/>
</dbReference>
<evidence type="ECO:0000256" key="1">
    <source>
        <dbReference type="SAM" id="Phobius"/>
    </source>
</evidence>
<comment type="caution">
    <text evidence="2">The sequence shown here is derived from an EMBL/GenBank/DDBJ whole genome shotgun (WGS) entry which is preliminary data.</text>
</comment>
<sequence length="56" mass="6334">MTRHHQELSRLLHLISAPATWGRRVLVFPLFGVVFGMASASLTRRVWATKSKSELS</sequence>
<dbReference type="EMBL" id="WJXW01000010">
    <property type="protein sequence ID" value="KAF9732824.1"/>
    <property type="molecule type" value="Genomic_DNA"/>
</dbReference>
<protein>
    <submittedName>
        <fullName evidence="2">Uncharacterized protein</fullName>
    </submittedName>
</protein>
<dbReference type="AlphaFoldDB" id="A0A9P6GCD8"/>
<reference evidence="2" key="1">
    <citation type="journal article" date="2020" name="Mol. Plant Microbe Interact.">
        <title>Genome Sequence of the Biocontrol Agent Coniothyrium minitans strain Conio (IMI 134523).</title>
        <authorList>
            <person name="Patel D."/>
            <person name="Shittu T.A."/>
            <person name="Baroncelli R."/>
            <person name="Muthumeenakshi S."/>
            <person name="Osborne T.H."/>
            <person name="Janganan T.K."/>
            <person name="Sreenivasaprasad S."/>
        </authorList>
    </citation>
    <scope>NUCLEOTIDE SEQUENCE</scope>
    <source>
        <strain evidence="2">Conio</strain>
    </source>
</reference>
<evidence type="ECO:0000313" key="3">
    <source>
        <dbReference type="Proteomes" id="UP000756921"/>
    </source>
</evidence>
<organism evidence="2 3">
    <name type="scientific">Paraphaeosphaeria minitans</name>
    <dbReference type="NCBI Taxonomy" id="565426"/>
    <lineage>
        <taxon>Eukaryota</taxon>
        <taxon>Fungi</taxon>
        <taxon>Dikarya</taxon>
        <taxon>Ascomycota</taxon>
        <taxon>Pezizomycotina</taxon>
        <taxon>Dothideomycetes</taxon>
        <taxon>Pleosporomycetidae</taxon>
        <taxon>Pleosporales</taxon>
        <taxon>Massarineae</taxon>
        <taxon>Didymosphaeriaceae</taxon>
        <taxon>Paraphaeosphaeria</taxon>
    </lineage>
</organism>
<keyword evidence="3" id="KW-1185">Reference proteome</keyword>
<feature type="transmembrane region" description="Helical" evidence="1">
    <location>
        <begin position="21"/>
        <end position="42"/>
    </location>
</feature>
<name>A0A9P6GCD8_9PLEO</name>
<keyword evidence="1" id="KW-1133">Transmembrane helix</keyword>
<evidence type="ECO:0000313" key="2">
    <source>
        <dbReference type="EMBL" id="KAF9732824.1"/>
    </source>
</evidence>
<proteinExistence type="predicted"/>
<keyword evidence="1" id="KW-0812">Transmembrane</keyword>
<gene>
    <name evidence="2" type="ORF">PMIN01_09682</name>
</gene>
<keyword evidence="1" id="KW-0472">Membrane</keyword>
<accession>A0A9P6GCD8</accession>